<gene>
    <name evidence="1" type="ORF">SAMN02787073_1012</name>
</gene>
<dbReference type="RefSeq" id="WP_139259808.1">
    <property type="nucleotide sequence ID" value="NZ_FQVE01000001.1"/>
</dbReference>
<proteinExistence type="predicted"/>
<accession>A0A1M4VYN2</accession>
<dbReference type="AlphaFoldDB" id="A0A1M4VYN2"/>
<evidence type="ECO:0000313" key="1">
    <source>
        <dbReference type="EMBL" id="SHE73822.1"/>
    </source>
</evidence>
<evidence type="ECO:0000313" key="2">
    <source>
        <dbReference type="Proteomes" id="UP000184108"/>
    </source>
</evidence>
<protein>
    <submittedName>
        <fullName evidence="1">Uncharacterized protein</fullName>
    </submittedName>
</protein>
<organism evidence="1 2">
    <name type="scientific">Chryseobacterium vrystaatense</name>
    <dbReference type="NCBI Taxonomy" id="307480"/>
    <lineage>
        <taxon>Bacteria</taxon>
        <taxon>Pseudomonadati</taxon>
        <taxon>Bacteroidota</taxon>
        <taxon>Flavobacteriia</taxon>
        <taxon>Flavobacteriales</taxon>
        <taxon>Weeksellaceae</taxon>
        <taxon>Chryseobacterium group</taxon>
        <taxon>Chryseobacterium</taxon>
    </lineage>
</organism>
<dbReference type="Proteomes" id="UP000184108">
    <property type="component" value="Unassembled WGS sequence"/>
</dbReference>
<dbReference type="EMBL" id="FQVE01000001">
    <property type="protein sequence ID" value="SHE73822.1"/>
    <property type="molecule type" value="Genomic_DNA"/>
</dbReference>
<sequence>MKNHTLFTFLIFILTLHSCSIKMHNFEALNSNKDNANLSVISSLRYKEFILSGLENNNKEETYITLKKKGSYQMVYDDNRKSFILGLEISDYNFYKKIVIDTILIKQGDNKIKFKFIK</sequence>
<name>A0A1M4VYN2_9FLAO</name>
<reference evidence="2" key="1">
    <citation type="submission" date="2016-11" db="EMBL/GenBank/DDBJ databases">
        <authorList>
            <person name="Varghese N."/>
            <person name="Submissions S."/>
        </authorList>
    </citation>
    <scope>NUCLEOTIDE SEQUENCE [LARGE SCALE GENOMIC DNA]</scope>
    <source>
        <strain evidence="2">YR203</strain>
    </source>
</reference>